<organism evidence="3 4">
    <name type="scientific">Bibersteinia trehalosi Y31</name>
    <dbReference type="NCBI Taxonomy" id="1261658"/>
    <lineage>
        <taxon>Bacteria</taxon>
        <taxon>Pseudomonadati</taxon>
        <taxon>Pseudomonadota</taxon>
        <taxon>Gammaproteobacteria</taxon>
        <taxon>Pasteurellales</taxon>
        <taxon>Pasteurellaceae</taxon>
        <taxon>Bibersteinia</taxon>
    </lineage>
</organism>
<dbReference type="Pfam" id="PF09002">
    <property type="entry name" value="Card1_endonuc"/>
    <property type="match status" value="1"/>
</dbReference>
<dbReference type="RefSeq" id="WP_064318095.1">
    <property type="nucleotide sequence ID" value="NZ_JACI01000001.1"/>
</dbReference>
<dbReference type="Gene3D" id="1.10.10.680">
    <property type="entry name" value="Hypothetical protein VC1899 (Restriction endonuclease-like)"/>
    <property type="match status" value="1"/>
</dbReference>
<feature type="domain" description="Card1 endonuclease" evidence="1">
    <location>
        <begin position="243"/>
        <end position="387"/>
    </location>
</feature>
<protein>
    <recommendedName>
        <fullName evidence="5">DUF1887 domain-containing protein</fullName>
    </recommendedName>
</protein>
<dbReference type="Gene3D" id="3.40.50.10770">
    <property type="entry name" value="Hypothetical protein VC1899 like domain (Restriction endonuclease-like)"/>
    <property type="match status" value="1"/>
</dbReference>
<dbReference type="AlphaFoldDB" id="A0A179CZR3"/>
<evidence type="ECO:0000313" key="3">
    <source>
        <dbReference type="EMBL" id="OAQ15406.1"/>
    </source>
</evidence>
<evidence type="ECO:0008006" key="5">
    <source>
        <dbReference type="Google" id="ProtNLM"/>
    </source>
</evidence>
<dbReference type="InterPro" id="IPR011335">
    <property type="entry name" value="Restrct_endonuc-II-like"/>
</dbReference>
<evidence type="ECO:0000259" key="2">
    <source>
        <dbReference type="Pfam" id="PF23400"/>
    </source>
</evidence>
<evidence type="ECO:0000313" key="4">
    <source>
        <dbReference type="Proteomes" id="UP000078358"/>
    </source>
</evidence>
<dbReference type="InterPro" id="IPR015093">
    <property type="entry name" value="Card1_endonucl_dom"/>
</dbReference>
<dbReference type="Proteomes" id="UP000078358">
    <property type="component" value="Unassembled WGS sequence"/>
</dbReference>
<evidence type="ECO:0000259" key="1">
    <source>
        <dbReference type="Pfam" id="PF09002"/>
    </source>
</evidence>
<sequence length="391" mass="45115">MQKYDVHFCLVSDQAAANLLPILDNQFKPKEAVLIVSKKMKQKAEFLAKTFKEQGVKVTLFNLSDEFDFSKMEEELIELVSQYEDKNIALNVTGGTKLISIAAEHAFTLVEKPIFYIDTKSHRIVFITKDENKQWLPDLALNSKNTIKTYLSAYGSNVLKQSDPSEHKKWLDHIDGFITKYQDNKNIIPVLNKMASLAKNKGWKYDLEHQDLKFSGVTDLLTWLDYKNIIDFDGVQVDFRNKSTANFLSGGWLENYTYEVLNSVNKIEDIALGIEVTNSKYRQDKKDYDALNKGHKNEFDVAFMAKNKLHIIECKTMIMDREEGIKAEDILYKLETLKDYGGLLTKKCLVSYFEVPESVKNRAKFLNIEIIQGKDLQRIKTKVQEWIGDES</sequence>
<gene>
    <name evidence="3" type="ORF">F480_02405</name>
</gene>
<reference evidence="3 4" key="1">
    <citation type="submission" date="2014-01" db="EMBL/GenBank/DDBJ databases">
        <authorList>
            <person name="Zuccon D."/>
        </authorList>
    </citation>
    <scope>NUCLEOTIDE SEQUENCE [LARGE SCALE GENOMIC DNA]</scope>
    <source>
        <strain evidence="3 4">Y31</strain>
    </source>
</reference>
<dbReference type="Gene3D" id="3.40.1350.10">
    <property type="match status" value="1"/>
</dbReference>
<name>A0A179CZR3_BIBTR</name>
<accession>A0A179CZR3</accession>
<dbReference type="InterPro" id="IPR011856">
    <property type="entry name" value="tRNA_endonuc-like_dom_sf"/>
</dbReference>
<dbReference type="PATRIC" id="fig|1261658.3.peg.485"/>
<comment type="caution">
    <text evidence="3">The sequence shown here is derived from an EMBL/GenBank/DDBJ whole genome shotgun (WGS) entry which is preliminary data.</text>
</comment>
<dbReference type="EMBL" id="JACI01000001">
    <property type="protein sequence ID" value="OAQ15406.1"/>
    <property type="molecule type" value="Genomic_DNA"/>
</dbReference>
<dbReference type="InterPro" id="IPR056339">
    <property type="entry name" value="CARF_Card1"/>
</dbReference>
<dbReference type="SUPFAM" id="SSF52980">
    <property type="entry name" value="Restriction endonuclease-like"/>
    <property type="match status" value="1"/>
</dbReference>
<dbReference type="Pfam" id="PF23400">
    <property type="entry name" value="CARF_Card1"/>
    <property type="match status" value="1"/>
</dbReference>
<dbReference type="CDD" id="cd22364">
    <property type="entry name" value="VC1899-like"/>
    <property type="match status" value="1"/>
</dbReference>
<dbReference type="GO" id="GO:0003676">
    <property type="term" value="F:nucleic acid binding"/>
    <property type="evidence" value="ECO:0007669"/>
    <property type="project" value="InterPro"/>
</dbReference>
<feature type="domain" description="Card1 CARF" evidence="2">
    <location>
        <begin position="6"/>
        <end position="134"/>
    </location>
</feature>
<proteinExistence type="predicted"/>